<organism evidence="17 18">
    <name type="scientific">Durusdinium trenchii</name>
    <dbReference type="NCBI Taxonomy" id="1381693"/>
    <lineage>
        <taxon>Eukaryota</taxon>
        <taxon>Sar</taxon>
        <taxon>Alveolata</taxon>
        <taxon>Dinophyceae</taxon>
        <taxon>Suessiales</taxon>
        <taxon>Symbiodiniaceae</taxon>
        <taxon>Durusdinium</taxon>
    </lineage>
</organism>
<evidence type="ECO:0000256" key="4">
    <source>
        <dbReference type="ARBA" id="ARBA00012744"/>
    </source>
</evidence>
<evidence type="ECO:0000256" key="10">
    <source>
        <dbReference type="ARBA" id="ARBA00039579"/>
    </source>
</evidence>
<dbReference type="EMBL" id="CAXAMN010003825">
    <property type="protein sequence ID" value="CAK9006458.1"/>
    <property type="molecule type" value="Genomic_DNA"/>
</dbReference>
<dbReference type="EMBL" id="CAXAMN010003814">
    <property type="protein sequence ID" value="CAK9006444.1"/>
    <property type="molecule type" value="Genomic_DNA"/>
</dbReference>
<evidence type="ECO:0000313" key="18">
    <source>
        <dbReference type="Proteomes" id="UP001642484"/>
    </source>
</evidence>
<dbReference type="Pfam" id="PF14310">
    <property type="entry name" value="Fn3-like"/>
    <property type="match status" value="1"/>
</dbReference>
<comment type="similarity">
    <text evidence="3">Belongs to the glycosyl hydrolase 3 family.</text>
</comment>
<dbReference type="InterPro" id="IPR017853">
    <property type="entry name" value="GH"/>
</dbReference>
<dbReference type="InterPro" id="IPR002772">
    <property type="entry name" value="Glyco_hydro_3_C"/>
</dbReference>
<keyword evidence="6 14" id="KW-0732">Signal</keyword>
<dbReference type="SUPFAM" id="SSF51445">
    <property type="entry name" value="(Trans)glycosidases"/>
    <property type="match status" value="1"/>
</dbReference>
<evidence type="ECO:0000256" key="11">
    <source>
        <dbReference type="ARBA" id="ARBA00041276"/>
    </source>
</evidence>
<evidence type="ECO:0000256" key="1">
    <source>
        <dbReference type="ARBA" id="ARBA00000448"/>
    </source>
</evidence>
<dbReference type="Proteomes" id="UP001642484">
    <property type="component" value="Unassembled WGS sequence"/>
</dbReference>
<proteinExistence type="inferred from homology"/>
<dbReference type="Gene3D" id="2.60.40.10">
    <property type="entry name" value="Immunoglobulins"/>
    <property type="match status" value="1"/>
</dbReference>
<dbReference type="EC" id="3.2.1.21" evidence="4"/>
<dbReference type="InterPro" id="IPR013783">
    <property type="entry name" value="Ig-like_fold"/>
</dbReference>
<keyword evidence="7" id="KW-0378">Hydrolase</keyword>
<dbReference type="InterPro" id="IPR001764">
    <property type="entry name" value="Glyco_hydro_3_N"/>
</dbReference>
<comment type="subcellular location">
    <subcellularLocation>
        <location evidence="2">Secreted</location>
    </subcellularLocation>
</comment>
<dbReference type="Pfam" id="PF00933">
    <property type="entry name" value="Glyco_hydro_3"/>
    <property type="match status" value="1"/>
</dbReference>
<keyword evidence="5" id="KW-0964">Secreted</keyword>
<dbReference type="Pfam" id="PF01915">
    <property type="entry name" value="Glyco_hydro_3_C"/>
    <property type="match status" value="1"/>
</dbReference>
<protein>
    <recommendedName>
        <fullName evidence="10">Probable beta-glucosidase G</fullName>
        <ecNumber evidence="4">3.2.1.21</ecNumber>
    </recommendedName>
    <alternativeName>
        <fullName evidence="11">Beta-D-glucoside glucohydrolase G</fullName>
    </alternativeName>
    <alternativeName>
        <fullName evidence="12">Cellobiase G</fullName>
    </alternativeName>
    <alternativeName>
        <fullName evidence="13">Gentiobiase G</fullName>
    </alternativeName>
</protein>
<evidence type="ECO:0000256" key="12">
    <source>
        <dbReference type="ARBA" id="ARBA00041601"/>
    </source>
</evidence>
<dbReference type="Gene3D" id="3.40.50.1700">
    <property type="entry name" value="Glycoside hydrolase family 3 C-terminal domain"/>
    <property type="match status" value="1"/>
</dbReference>
<evidence type="ECO:0000256" key="3">
    <source>
        <dbReference type="ARBA" id="ARBA00005336"/>
    </source>
</evidence>
<feature type="domain" description="Fibronectin type III-like" evidence="15">
    <location>
        <begin position="630"/>
        <end position="699"/>
    </location>
</feature>
<dbReference type="InterPro" id="IPR050288">
    <property type="entry name" value="Cellulose_deg_GH3"/>
</dbReference>
<evidence type="ECO:0000256" key="5">
    <source>
        <dbReference type="ARBA" id="ARBA00022525"/>
    </source>
</evidence>
<evidence type="ECO:0000256" key="2">
    <source>
        <dbReference type="ARBA" id="ARBA00004613"/>
    </source>
</evidence>
<evidence type="ECO:0000256" key="7">
    <source>
        <dbReference type="ARBA" id="ARBA00022801"/>
    </source>
</evidence>
<sequence>MPLSMASIWLLCAVAPCSAHGAVPGASGAPALGPAERARRLVARMTVAEKLSMLHGPAGGSAQCSVSPRCAYVGNVAPIERLGIPPINMNDGPQGFRTADAQKGTSTAWPAGITLAASWDEAAALEWGRGMGKEFYDKGSNIQLGPGLNVARVPVNGRNFEYLSGEDPYLGYRMVQPVVKGIQSQKVLANAKHFILNNQETNRGAVSAETDERTRFEVYYPPFEGAIEAGVASVMCSYNKINNVYSCENPTTLRELRSLGFEGFVMSDWGAAHSTSIAAGLDVEQPGQDWMNAELLEAALKSGAVKEAQVDDSVRRILTQLYAIGVMDEPLGTWDWRNRLRNVTTAASVASARKLSGLGTVLLRNEGQLLPLRKTGQRVAVIGLADEKAIYHAGGSGSVEPSFVSTPLQGITDAAKALGSQVTFDDGSCALRAAALAKTSDVVLVFVGTLSAEGSDRGSLSLDVGVDWHSQNALVAAVALAAGAKTAVVVTTPGAVLLPWSREVAAIVSNFMPGQQAGNAIADILFGHVNPSGKLPLTFPNHDNETDFSPAQYPGLPNPRVPFYAFYTERLLVGYRYYEHHNISFTTGFPFGHGLSYTSFEYSQLDIQGTLGGMKVSFLVRNTGSLPGSEVAQLYLYFPEAAGEPLQLKGFQKTSTLAPGSAQEVSLLLRPRELSIWNNGEHRWMPVDGRFQVRIGSSSRDIRIKGEFFYGTQAFV</sequence>
<keyword evidence="18" id="KW-1185">Reference proteome</keyword>
<feature type="signal peptide" evidence="14">
    <location>
        <begin position="1"/>
        <end position="19"/>
    </location>
</feature>
<gene>
    <name evidence="16" type="ORF">CCMP2556_LOCUS8446</name>
    <name evidence="17" type="ORF">CCMP2556_LOCUS8453</name>
</gene>
<dbReference type="PRINTS" id="PR00133">
    <property type="entry name" value="GLHYDRLASE3"/>
</dbReference>
<evidence type="ECO:0000256" key="9">
    <source>
        <dbReference type="ARBA" id="ARBA00024983"/>
    </source>
</evidence>
<dbReference type="PANTHER" id="PTHR42715:SF12">
    <property type="entry name" value="BETA-GLUCOSIDASE G-RELATED"/>
    <property type="match status" value="1"/>
</dbReference>
<dbReference type="SMART" id="SM01217">
    <property type="entry name" value="Fn3_like"/>
    <property type="match status" value="1"/>
</dbReference>
<comment type="caution">
    <text evidence="17">The sequence shown here is derived from an EMBL/GenBank/DDBJ whole genome shotgun (WGS) entry which is preliminary data.</text>
</comment>
<evidence type="ECO:0000256" key="14">
    <source>
        <dbReference type="SAM" id="SignalP"/>
    </source>
</evidence>
<evidence type="ECO:0000313" key="16">
    <source>
        <dbReference type="EMBL" id="CAK9006444.1"/>
    </source>
</evidence>
<comment type="catalytic activity">
    <reaction evidence="1">
        <text>Hydrolysis of terminal, non-reducing beta-D-glucosyl residues with release of beta-D-glucose.</text>
        <dbReference type="EC" id="3.2.1.21"/>
    </reaction>
</comment>
<evidence type="ECO:0000259" key="15">
    <source>
        <dbReference type="SMART" id="SM01217"/>
    </source>
</evidence>
<keyword evidence="8" id="KW-0326">Glycosidase</keyword>
<name>A0ABP0IWK7_9DINO</name>
<dbReference type="InterPro" id="IPR036881">
    <property type="entry name" value="Glyco_hydro_3_C_sf"/>
</dbReference>
<reference evidence="17 18" key="1">
    <citation type="submission" date="2024-02" db="EMBL/GenBank/DDBJ databases">
        <authorList>
            <person name="Chen Y."/>
            <person name="Shah S."/>
            <person name="Dougan E. K."/>
            <person name="Thang M."/>
            <person name="Chan C."/>
        </authorList>
    </citation>
    <scope>NUCLEOTIDE SEQUENCE [LARGE SCALE GENOMIC DNA]</scope>
</reference>
<evidence type="ECO:0000256" key="8">
    <source>
        <dbReference type="ARBA" id="ARBA00023295"/>
    </source>
</evidence>
<feature type="chain" id="PRO_5045029123" description="Probable beta-glucosidase G" evidence="14">
    <location>
        <begin position="20"/>
        <end position="716"/>
    </location>
</feature>
<comment type="function">
    <text evidence="9">Beta-glucosidases are one of a number of cellulolytic enzymes involved in the degradation of cellulosic biomass. Catalyzes the last step releasing glucose from the inhibitory cellobiose.</text>
</comment>
<dbReference type="Gene3D" id="3.20.20.300">
    <property type="entry name" value="Glycoside hydrolase, family 3, N-terminal domain"/>
    <property type="match status" value="1"/>
</dbReference>
<dbReference type="InterPro" id="IPR026891">
    <property type="entry name" value="Fn3-like"/>
</dbReference>
<dbReference type="PANTHER" id="PTHR42715">
    <property type="entry name" value="BETA-GLUCOSIDASE"/>
    <property type="match status" value="1"/>
</dbReference>
<evidence type="ECO:0000313" key="17">
    <source>
        <dbReference type="EMBL" id="CAK9006458.1"/>
    </source>
</evidence>
<evidence type="ECO:0000256" key="6">
    <source>
        <dbReference type="ARBA" id="ARBA00022729"/>
    </source>
</evidence>
<dbReference type="SUPFAM" id="SSF52279">
    <property type="entry name" value="Beta-D-glucan exohydrolase, C-terminal domain"/>
    <property type="match status" value="1"/>
</dbReference>
<evidence type="ECO:0000256" key="13">
    <source>
        <dbReference type="ARBA" id="ARBA00041808"/>
    </source>
</evidence>
<dbReference type="InterPro" id="IPR036962">
    <property type="entry name" value="Glyco_hydro_3_N_sf"/>
</dbReference>
<accession>A0ABP0IWK7</accession>